<reference evidence="1 2" key="1">
    <citation type="submission" date="2018-08" db="EMBL/GenBank/DDBJ databases">
        <title>A genome reference for cultivated species of the human gut microbiota.</title>
        <authorList>
            <person name="Zou Y."/>
            <person name="Xue W."/>
            <person name="Luo G."/>
        </authorList>
    </citation>
    <scope>NUCLEOTIDE SEQUENCE [LARGE SCALE GENOMIC DNA]</scope>
    <source>
        <strain evidence="1 2">AF24-12</strain>
    </source>
</reference>
<dbReference type="AlphaFoldDB" id="A0A3E5DV95"/>
<evidence type="ECO:0000313" key="2">
    <source>
        <dbReference type="Proteomes" id="UP000283872"/>
    </source>
</evidence>
<organism evidence="1 2">
    <name type="scientific">Segatella copri</name>
    <dbReference type="NCBI Taxonomy" id="165179"/>
    <lineage>
        <taxon>Bacteria</taxon>
        <taxon>Pseudomonadati</taxon>
        <taxon>Bacteroidota</taxon>
        <taxon>Bacteroidia</taxon>
        <taxon>Bacteroidales</taxon>
        <taxon>Prevotellaceae</taxon>
        <taxon>Segatella</taxon>
    </lineage>
</organism>
<comment type="caution">
    <text evidence="1">The sequence shown here is derived from an EMBL/GenBank/DDBJ whole genome shotgun (WGS) entry which is preliminary data.</text>
</comment>
<accession>A0A3E5DV95</accession>
<sequence>MYLIATNEYLVNIISFMFFDFFSPFCTFANGQKYQKYEESLVIKFIDVGNIAKYSICCESTICATVNYGRAV</sequence>
<evidence type="ECO:0000313" key="1">
    <source>
        <dbReference type="EMBL" id="RGS18097.1"/>
    </source>
</evidence>
<gene>
    <name evidence="1" type="ORF">DWY11_03375</name>
</gene>
<dbReference type="EMBL" id="QRVA01000005">
    <property type="protein sequence ID" value="RGS18097.1"/>
    <property type="molecule type" value="Genomic_DNA"/>
</dbReference>
<name>A0A3E5DV95_9BACT</name>
<dbReference type="Proteomes" id="UP000283872">
    <property type="component" value="Unassembled WGS sequence"/>
</dbReference>
<proteinExistence type="predicted"/>
<protein>
    <submittedName>
        <fullName evidence="1">Uncharacterized protein</fullName>
    </submittedName>
</protein>